<dbReference type="Pfam" id="PF05402">
    <property type="entry name" value="PqqD"/>
    <property type="match status" value="1"/>
</dbReference>
<evidence type="ECO:0000313" key="2">
    <source>
        <dbReference type="Proteomes" id="UP000286268"/>
    </source>
</evidence>
<evidence type="ECO:0000313" key="1">
    <source>
        <dbReference type="EMBL" id="QAA34510.1"/>
    </source>
</evidence>
<reference evidence="1 2" key="1">
    <citation type="submission" date="2018-01" db="EMBL/GenBank/DDBJ databases">
        <title>Genome Sequencing and Assembly of Anaerobacter polyendosporus strain CT4.</title>
        <authorList>
            <person name="Tachaapaikoon C."/>
            <person name="Sutheeworapong S."/>
            <person name="Jenjaroenpun P."/>
            <person name="Wongsurawat T."/>
            <person name="Nookeaw I."/>
            <person name="Cheawchanlertfa P."/>
            <person name="Kosugi A."/>
            <person name="Cheevadhanarak S."/>
            <person name="Ratanakhanokchai K."/>
        </authorList>
    </citation>
    <scope>NUCLEOTIDE SEQUENCE [LARGE SCALE GENOMIC DNA]</scope>
    <source>
        <strain evidence="1 2">CT4</strain>
    </source>
</reference>
<dbReference type="EMBL" id="CP025746">
    <property type="protein sequence ID" value="QAA34510.1"/>
    <property type="molecule type" value="Genomic_DNA"/>
</dbReference>
<dbReference type="Gene3D" id="1.10.10.1150">
    <property type="entry name" value="Coenzyme PQQ synthesis protein D (PqqD)"/>
    <property type="match status" value="1"/>
</dbReference>
<dbReference type="KEGG" id="cmah:C1I91_24325"/>
<dbReference type="OrthoDB" id="1752996at2"/>
<dbReference type="InterPro" id="IPR041881">
    <property type="entry name" value="PqqD_sf"/>
</dbReference>
<proteinExistence type="predicted"/>
<dbReference type="InterPro" id="IPR008792">
    <property type="entry name" value="PQQD"/>
</dbReference>
<sequence>MKIKEGFMLREIVDTWVVVPLGERVVEFNGIMTLSETGALLWKEIEKGKDIDSLVVSITSEYEIDEETALKDTLEFVSKIESHGLLVQ</sequence>
<gene>
    <name evidence="1" type="ORF">C1I91_24325</name>
</gene>
<name>A0A3R5VBE6_9CLOT</name>
<organism evidence="1 2">
    <name type="scientific">Clostridium manihotivorum</name>
    <dbReference type="NCBI Taxonomy" id="2320868"/>
    <lineage>
        <taxon>Bacteria</taxon>
        <taxon>Bacillati</taxon>
        <taxon>Bacillota</taxon>
        <taxon>Clostridia</taxon>
        <taxon>Eubacteriales</taxon>
        <taxon>Clostridiaceae</taxon>
        <taxon>Clostridium</taxon>
    </lineage>
</organism>
<dbReference type="RefSeq" id="WP_128215223.1">
    <property type="nucleotide sequence ID" value="NZ_CP025746.1"/>
</dbReference>
<dbReference type="AlphaFoldDB" id="A0A3R5VBE6"/>
<dbReference type="Proteomes" id="UP000286268">
    <property type="component" value="Chromosome"/>
</dbReference>
<accession>A0A3R5VBE6</accession>
<protein>
    <submittedName>
        <fullName evidence="1">PqqD family protein</fullName>
    </submittedName>
</protein>
<keyword evidence="2" id="KW-1185">Reference proteome</keyword>